<dbReference type="EMBL" id="CADCXW020000002">
    <property type="protein sequence ID" value="CAD1532480.1"/>
    <property type="molecule type" value="Genomic_DNA"/>
</dbReference>
<gene>
    <name evidence="2" type="ORF">BBRV_LOCUS10825</name>
</gene>
<dbReference type="InterPro" id="IPR032710">
    <property type="entry name" value="NTF2-like_dom_sf"/>
</dbReference>
<protein>
    <recommendedName>
        <fullName evidence="1">Nuclear transport factor 2 domain-containing protein</fullName>
    </recommendedName>
</protein>
<evidence type="ECO:0000313" key="2">
    <source>
        <dbReference type="EMBL" id="CAD1532480.1"/>
    </source>
</evidence>
<dbReference type="AlphaFoldDB" id="A0A6V7HYG5"/>
<dbReference type="Pfam" id="PF02136">
    <property type="entry name" value="NTF2"/>
    <property type="match status" value="1"/>
</dbReference>
<proteinExistence type="predicted"/>
<evidence type="ECO:0000259" key="1">
    <source>
        <dbReference type="Pfam" id="PF02136"/>
    </source>
</evidence>
<accession>A0A6V7HYG5</accession>
<reference evidence="2" key="1">
    <citation type="submission" date="2020-07" db="EMBL/GenBank/DDBJ databases">
        <authorList>
            <person name="Ferguson B K."/>
        </authorList>
    </citation>
    <scope>NUCLEOTIDE SEQUENCE</scope>
    <source>
        <strain evidence="2">L06</strain>
    </source>
</reference>
<organism evidence="2">
    <name type="scientific">Bracon brevicornis</name>
    <dbReference type="NCBI Taxonomy" id="1563983"/>
    <lineage>
        <taxon>Eukaryota</taxon>
        <taxon>Metazoa</taxon>
        <taxon>Ecdysozoa</taxon>
        <taxon>Arthropoda</taxon>
        <taxon>Hexapoda</taxon>
        <taxon>Insecta</taxon>
        <taxon>Pterygota</taxon>
        <taxon>Neoptera</taxon>
        <taxon>Endopterygota</taxon>
        <taxon>Hymenoptera</taxon>
        <taxon>Apocrita</taxon>
        <taxon>Ichneumonoidea</taxon>
        <taxon>Braconidae</taxon>
        <taxon>Braconinae</taxon>
        <taxon>Bracon</taxon>
    </lineage>
</organism>
<name>A0A6V7HYG5_9HYME</name>
<sequence length="100" mass="11414">MLPHLYAEELILLWNNINMNGTITITPMFMNLPVSQHSIERIRVTPYFGQVPVTVVDVLGQVKYGDRPPCRFKWDFVLRGVTPEGCLLISTTVMLPYHGI</sequence>
<feature type="domain" description="Nuclear transport factor 2" evidence="1">
    <location>
        <begin position="3"/>
        <end position="79"/>
    </location>
</feature>
<dbReference type="Gene3D" id="3.10.450.50">
    <property type="match status" value="1"/>
</dbReference>
<dbReference type="SUPFAM" id="SSF54427">
    <property type="entry name" value="NTF2-like"/>
    <property type="match status" value="1"/>
</dbReference>
<dbReference type="InterPro" id="IPR002075">
    <property type="entry name" value="NTF2_dom"/>
</dbReference>